<sequence>MHERILAWTPELYPKVTCHKGFDRQPGDGGGEHLLRGLATRVCDESDVGCYKRCIFEYLGVLQETSLLTEGKDDYGKILFEAEEWIAENLAFLLFTNENNETAKMIAKKVITDCDAPMKKINKLPNPPTCLEQNELHLCIEKAITCPEIQLEKATLITKVCSRENLDFNYNADNLDSNLRPYNESYPDVSCHQYYGQDVLEAIKVLSRFCARSLRGCYKRCIFEQLGVLEYIMQPKHHLYTITFRKEEDIADSIQFYLFPSESNDYGAKIASQIINDCDNLMQIFKDMMAPPSCKEENELYMCIEKAMSCPGVPLQKGTLVTKVCSLELLDYFQQLEADDNEHSE</sequence>
<evidence type="ECO:0008006" key="3">
    <source>
        <dbReference type="Google" id="ProtNLM"/>
    </source>
</evidence>
<organism evidence="1 2">
    <name type="scientific">Orchesella dallaii</name>
    <dbReference type="NCBI Taxonomy" id="48710"/>
    <lineage>
        <taxon>Eukaryota</taxon>
        <taxon>Metazoa</taxon>
        <taxon>Ecdysozoa</taxon>
        <taxon>Arthropoda</taxon>
        <taxon>Hexapoda</taxon>
        <taxon>Collembola</taxon>
        <taxon>Entomobryomorpha</taxon>
        <taxon>Entomobryoidea</taxon>
        <taxon>Orchesellidae</taxon>
        <taxon>Orchesellinae</taxon>
        <taxon>Orchesella</taxon>
    </lineage>
</organism>
<reference evidence="1 2" key="1">
    <citation type="submission" date="2024-08" db="EMBL/GenBank/DDBJ databases">
        <authorList>
            <person name="Cucini C."/>
            <person name="Frati F."/>
        </authorList>
    </citation>
    <scope>NUCLEOTIDE SEQUENCE [LARGE SCALE GENOMIC DNA]</scope>
</reference>
<dbReference type="Proteomes" id="UP001642540">
    <property type="component" value="Unassembled WGS sequence"/>
</dbReference>
<gene>
    <name evidence="1" type="ORF">ODALV1_LOCUS24108</name>
</gene>
<accession>A0ABP1RN11</accession>
<evidence type="ECO:0000313" key="2">
    <source>
        <dbReference type="Proteomes" id="UP001642540"/>
    </source>
</evidence>
<proteinExistence type="predicted"/>
<protein>
    <recommendedName>
        <fullName evidence="3">Odorant-binding protein</fullName>
    </recommendedName>
</protein>
<dbReference type="EMBL" id="CAXLJM020000086">
    <property type="protein sequence ID" value="CAL8131281.1"/>
    <property type="molecule type" value="Genomic_DNA"/>
</dbReference>
<evidence type="ECO:0000313" key="1">
    <source>
        <dbReference type="EMBL" id="CAL8131281.1"/>
    </source>
</evidence>
<keyword evidence="2" id="KW-1185">Reference proteome</keyword>
<name>A0ABP1RN11_9HEXA</name>
<comment type="caution">
    <text evidence="1">The sequence shown here is derived from an EMBL/GenBank/DDBJ whole genome shotgun (WGS) entry which is preliminary data.</text>
</comment>